<dbReference type="Proteomes" id="UP000825935">
    <property type="component" value="Chromosome 3"/>
</dbReference>
<dbReference type="PANTHER" id="PTHR42647">
    <property type="entry name" value="SBP (S-RIBONUCLEASE BINDING PROTEIN) FAMILY PROTEIN"/>
    <property type="match status" value="1"/>
</dbReference>
<evidence type="ECO:0000313" key="8">
    <source>
        <dbReference type="Proteomes" id="UP000825935"/>
    </source>
</evidence>
<dbReference type="GO" id="GO:0004842">
    <property type="term" value="F:ubiquitin-protein transferase activity"/>
    <property type="evidence" value="ECO:0007669"/>
    <property type="project" value="TreeGrafter"/>
</dbReference>
<organism evidence="7 8">
    <name type="scientific">Ceratopteris richardii</name>
    <name type="common">Triangle waterfern</name>
    <dbReference type="NCBI Taxonomy" id="49495"/>
    <lineage>
        <taxon>Eukaryota</taxon>
        <taxon>Viridiplantae</taxon>
        <taxon>Streptophyta</taxon>
        <taxon>Embryophyta</taxon>
        <taxon>Tracheophyta</taxon>
        <taxon>Polypodiopsida</taxon>
        <taxon>Polypodiidae</taxon>
        <taxon>Polypodiales</taxon>
        <taxon>Pteridineae</taxon>
        <taxon>Pteridaceae</taxon>
        <taxon>Parkerioideae</taxon>
        <taxon>Ceratopteris</taxon>
    </lineage>
</organism>
<dbReference type="PROSITE" id="PS50089">
    <property type="entry name" value="ZF_RING_2"/>
    <property type="match status" value="1"/>
</dbReference>
<dbReference type="GO" id="GO:0008270">
    <property type="term" value="F:zinc ion binding"/>
    <property type="evidence" value="ECO:0007669"/>
    <property type="project" value="UniProtKB-KW"/>
</dbReference>
<evidence type="ECO:0000256" key="1">
    <source>
        <dbReference type="ARBA" id="ARBA00022723"/>
    </source>
</evidence>
<keyword evidence="1" id="KW-0479">Metal-binding</keyword>
<evidence type="ECO:0000256" key="2">
    <source>
        <dbReference type="ARBA" id="ARBA00022771"/>
    </source>
</evidence>
<dbReference type="Pfam" id="PF13920">
    <property type="entry name" value="zf-C3HC4_3"/>
    <property type="match status" value="1"/>
</dbReference>
<dbReference type="Gene3D" id="3.30.40.10">
    <property type="entry name" value="Zinc/RING finger domain, C3HC4 (zinc finger)"/>
    <property type="match status" value="1"/>
</dbReference>
<proteinExistence type="predicted"/>
<dbReference type="AlphaFoldDB" id="A0A8T2V1J9"/>
<feature type="compositionally biased region" description="Polar residues" evidence="5">
    <location>
        <begin position="172"/>
        <end position="187"/>
    </location>
</feature>
<dbReference type="EMBL" id="CM035408">
    <property type="protein sequence ID" value="KAH7442361.1"/>
    <property type="molecule type" value="Genomic_DNA"/>
</dbReference>
<reference evidence="7" key="1">
    <citation type="submission" date="2021-08" db="EMBL/GenBank/DDBJ databases">
        <title>WGS assembly of Ceratopteris richardii.</title>
        <authorList>
            <person name="Marchant D.B."/>
            <person name="Chen G."/>
            <person name="Jenkins J."/>
            <person name="Shu S."/>
            <person name="Leebens-Mack J."/>
            <person name="Grimwood J."/>
            <person name="Schmutz J."/>
            <person name="Soltis P."/>
            <person name="Soltis D."/>
            <person name="Chen Z.-H."/>
        </authorList>
    </citation>
    <scope>NUCLEOTIDE SEQUENCE</scope>
    <source>
        <strain evidence="7">Whitten #5841</strain>
        <tissue evidence="7">Leaf</tissue>
    </source>
</reference>
<dbReference type="InterPro" id="IPR001841">
    <property type="entry name" value="Znf_RING"/>
</dbReference>
<evidence type="ECO:0000313" key="7">
    <source>
        <dbReference type="EMBL" id="KAH7442361.1"/>
    </source>
</evidence>
<keyword evidence="2 4" id="KW-0863">Zinc-finger</keyword>
<keyword evidence="3" id="KW-0862">Zinc</keyword>
<evidence type="ECO:0000256" key="4">
    <source>
        <dbReference type="PROSITE-ProRule" id="PRU00175"/>
    </source>
</evidence>
<feature type="domain" description="RING-type" evidence="6">
    <location>
        <begin position="343"/>
        <end position="378"/>
    </location>
</feature>
<accession>A0A8T2V1J9</accession>
<name>A0A8T2V1J9_CERRI</name>
<dbReference type="InterPro" id="IPR013083">
    <property type="entry name" value="Znf_RING/FYVE/PHD"/>
</dbReference>
<evidence type="ECO:0000256" key="3">
    <source>
        <dbReference type="ARBA" id="ARBA00022833"/>
    </source>
</evidence>
<gene>
    <name evidence="7" type="ORF">KP509_03G084800</name>
</gene>
<feature type="region of interest" description="Disordered" evidence="5">
    <location>
        <begin position="91"/>
        <end position="119"/>
    </location>
</feature>
<dbReference type="CDD" id="cd16649">
    <property type="entry name" value="mRING-HC-C3HC5_CGRF1-like"/>
    <property type="match status" value="1"/>
</dbReference>
<comment type="caution">
    <text evidence="7">The sequence shown here is derived from an EMBL/GenBank/DDBJ whole genome shotgun (WGS) entry which is preliminary data.</text>
</comment>
<protein>
    <recommendedName>
        <fullName evidence="6">RING-type domain-containing protein</fullName>
    </recommendedName>
</protein>
<dbReference type="OrthoDB" id="1711136at2759"/>
<evidence type="ECO:0000259" key="6">
    <source>
        <dbReference type="PROSITE" id="PS50089"/>
    </source>
</evidence>
<sequence length="390" mass="42703">MAVEADNSPGSLFGLFKNRAVEQIIAMDLCASSDPPKGDGSGNGTCFLPLYQNFDPYQSVASRVCSSAAVCNPPPSSAMVPAPQHQCPAVGAFPATRQRPSRKRNGSALEDPHPPSQHQTFLKPAAVHHSAFNLLDLNRRQGSSSPPQTVKANPNQFVSTGLRLASFDDDGSTVTSSKPDPGSTSTLGDEISAQLANQQHELQQIFVNHAEQLQYALSERTRYHSQALLANIEEQVSRRVCDRDMELARVKRHNSDLEERIKQLSLETHMWQSKAKSYEAMVAVLRSNLQQAIMYQSRDLSKLEGCGDSDADDAASAHIDENAQTQRTLAMMSSRKADAGRACKRCNGKEVTILLLPCMHLCLCQDCKLDVEKCPVCSTQRSAFIEVYLA</sequence>
<dbReference type="PANTHER" id="PTHR42647:SF72">
    <property type="entry name" value="EF-HAND CALCIUM-BINDING DOMAIN-CONTAINING PROTEIN 4A"/>
    <property type="match status" value="1"/>
</dbReference>
<keyword evidence="8" id="KW-1185">Reference proteome</keyword>
<feature type="region of interest" description="Disordered" evidence="5">
    <location>
        <begin position="168"/>
        <end position="187"/>
    </location>
</feature>
<evidence type="ECO:0000256" key="5">
    <source>
        <dbReference type="SAM" id="MobiDB-lite"/>
    </source>
</evidence>